<dbReference type="EMBL" id="JABSTQ010009768">
    <property type="protein sequence ID" value="KAG0426069.1"/>
    <property type="molecule type" value="Genomic_DNA"/>
</dbReference>
<proteinExistence type="predicted"/>
<dbReference type="Proteomes" id="UP000805193">
    <property type="component" value="Unassembled WGS sequence"/>
</dbReference>
<accession>A0AC60PXN3</accession>
<comment type="caution">
    <text evidence="1">The sequence shown here is derived from an EMBL/GenBank/DDBJ whole genome shotgun (WGS) entry which is preliminary data.</text>
</comment>
<sequence length="150" mass="15544">MRVWRPTWLGSVVMIFTKHLTPKVQVPPAGLGVRGDATLQTPAFTAVPCGVHNDSRSFSGLERVAFPTGAGAGAQPALGTDPCSRWVPSLPSRDLVGSSLSPGVRDTTGNAMSQGVILPAVETASSGSHARRAAARMPVARQHFGSCTLG</sequence>
<gene>
    <name evidence="1" type="ORF">HPB47_026801</name>
</gene>
<name>A0AC60PXN3_IXOPE</name>
<organism evidence="1 2">
    <name type="scientific">Ixodes persulcatus</name>
    <name type="common">Taiga tick</name>
    <dbReference type="NCBI Taxonomy" id="34615"/>
    <lineage>
        <taxon>Eukaryota</taxon>
        <taxon>Metazoa</taxon>
        <taxon>Ecdysozoa</taxon>
        <taxon>Arthropoda</taxon>
        <taxon>Chelicerata</taxon>
        <taxon>Arachnida</taxon>
        <taxon>Acari</taxon>
        <taxon>Parasitiformes</taxon>
        <taxon>Ixodida</taxon>
        <taxon>Ixodoidea</taxon>
        <taxon>Ixodidae</taxon>
        <taxon>Ixodinae</taxon>
        <taxon>Ixodes</taxon>
    </lineage>
</organism>
<keyword evidence="2" id="KW-1185">Reference proteome</keyword>
<reference evidence="1 2" key="1">
    <citation type="journal article" date="2020" name="Cell">
        <title>Large-Scale Comparative Analyses of Tick Genomes Elucidate Their Genetic Diversity and Vector Capacities.</title>
        <authorList>
            <consortium name="Tick Genome and Microbiome Consortium (TIGMIC)"/>
            <person name="Jia N."/>
            <person name="Wang J."/>
            <person name="Shi W."/>
            <person name="Du L."/>
            <person name="Sun Y."/>
            <person name="Zhan W."/>
            <person name="Jiang J.F."/>
            <person name="Wang Q."/>
            <person name="Zhang B."/>
            <person name="Ji P."/>
            <person name="Bell-Sakyi L."/>
            <person name="Cui X.M."/>
            <person name="Yuan T.T."/>
            <person name="Jiang B.G."/>
            <person name="Yang W.F."/>
            <person name="Lam T.T."/>
            <person name="Chang Q.C."/>
            <person name="Ding S.J."/>
            <person name="Wang X.J."/>
            <person name="Zhu J.G."/>
            <person name="Ruan X.D."/>
            <person name="Zhao L."/>
            <person name="Wei J.T."/>
            <person name="Ye R.Z."/>
            <person name="Que T.C."/>
            <person name="Du C.H."/>
            <person name="Zhou Y.H."/>
            <person name="Cheng J.X."/>
            <person name="Dai P.F."/>
            <person name="Guo W.B."/>
            <person name="Han X.H."/>
            <person name="Huang E.J."/>
            <person name="Li L.F."/>
            <person name="Wei W."/>
            <person name="Gao Y.C."/>
            <person name="Liu J.Z."/>
            <person name="Shao H.Z."/>
            <person name="Wang X."/>
            <person name="Wang C.C."/>
            <person name="Yang T.C."/>
            <person name="Huo Q.B."/>
            <person name="Li W."/>
            <person name="Chen H.Y."/>
            <person name="Chen S.E."/>
            <person name="Zhou L.G."/>
            <person name="Ni X.B."/>
            <person name="Tian J.H."/>
            <person name="Sheng Y."/>
            <person name="Liu T."/>
            <person name="Pan Y.S."/>
            <person name="Xia L.Y."/>
            <person name="Li J."/>
            <person name="Zhao F."/>
            <person name="Cao W.C."/>
        </authorList>
    </citation>
    <scope>NUCLEOTIDE SEQUENCE [LARGE SCALE GENOMIC DNA]</scope>
    <source>
        <strain evidence="1">Iper-2018</strain>
    </source>
</reference>
<evidence type="ECO:0000313" key="1">
    <source>
        <dbReference type="EMBL" id="KAG0426069.1"/>
    </source>
</evidence>
<protein>
    <submittedName>
        <fullName evidence="1">Uncharacterized protein</fullName>
    </submittedName>
</protein>
<evidence type="ECO:0000313" key="2">
    <source>
        <dbReference type="Proteomes" id="UP000805193"/>
    </source>
</evidence>